<accession>A0A6C2C4W8</accession>
<dbReference type="RefSeq" id="WP_148622860.1">
    <property type="nucleotide sequence ID" value="NZ_SDGZ01000015.1"/>
</dbReference>
<dbReference type="PANTHER" id="PTHR38455:SF1">
    <property type="entry name" value="DUF951 DOMAIN-CONTAINING PROTEIN"/>
    <property type="match status" value="1"/>
</dbReference>
<proteinExistence type="predicted"/>
<gene>
    <name evidence="1" type="ORF">ESZ50_07055</name>
</gene>
<dbReference type="Pfam" id="PF06107">
    <property type="entry name" value="DUF951"/>
    <property type="match status" value="1"/>
</dbReference>
<evidence type="ECO:0000313" key="1">
    <source>
        <dbReference type="EMBL" id="TYC48998.1"/>
    </source>
</evidence>
<organism evidence="1 2">
    <name type="scientific">Weissella muntiaci</name>
    <dbReference type="NCBI Taxonomy" id="2508881"/>
    <lineage>
        <taxon>Bacteria</taxon>
        <taxon>Bacillati</taxon>
        <taxon>Bacillota</taxon>
        <taxon>Bacilli</taxon>
        <taxon>Lactobacillales</taxon>
        <taxon>Lactobacillaceae</taxon>
        <taxon>Weissella</taxon>
    </lineage>
</organism>
<keyword evidence="2" id="KW-1185">Reference proteome</keyword>
<dbReference type="PIRSF" id="PIRSF037263">
    <property type="entry name" value="DUF951_bac"/>
    <property type="match status" value="1"/>
</dbReference>
<dbReference type="OrthoDB" id="9802710at2"/>
<dbReference type="Proteomes" id="UP000371977">
    <property type="component" value="Unassembled WGS sequence"/>
</dbReference>
<reference evidence="1 2" key="1">
    <citation type="submission" date="2019-01" db="EMBL/GenBank/DDBJ databases">
        <title>Weissella sp. nov., a novel lactic acid bacterium isolated from animal feces.</title>
        <authorList>
            <person name="Wang L.-T."/>
        </authorList>
    </citation>
    <scope>NUCLEOTIDE SEQUENCE [LARGE SCALE GENOMIC DNA]</scope>
    <source>
        <strain evidence="1 2">8H-2</strain>
    </source>
</reference>
<dbReference type="InterPro" id="IPR009296">
    <property type="entry name" value="DUF951"/>
</dbReference>
<evidence type="ECO:0000313" key="2">
    <source>
        <dbReference type="Proteomes" id="UP000371977"/>
    </source>
</evidence>
<dbReference type="AlphaFoldDB" id="A0A6C2C4W8"/>
<dbReference type="EMBL" id="SDGZ01000015">
    <property type="protein sequence ID" value="TYC48998.1"/>
    <property type="molecule type" value="Genomic_DNA"/>
</dbReference>
<comment type="caution">
    <text evidence="1">The sequence shown here is derived from an EMBL/GenBank/DDBJ whole genome shotgun (WGS) entry which is preliminary data.</text>
</comment>
<sequence>MIEYDLHDIVMMKKPHACGANEWEIKRMGMEIRLECQGCGHQVTMLRNDFNKRLKKVLRKADQEN</sequence>
<name>A0A6C2C4W8_9LACO</name>
<dbReference type="PANTHER" id="PTHR38455">
    <property type="entry name" value="HYPOTHETICAL CYTOSOLIC PROTEIN"/>
    <property type="match status" value="1"/>
</dbReference>
<protein>
    <submittedName>
        <fullName evidence="1">DUF951 domain-containing protein</fullName>
    </submittedName>
</protein>